<feature type="compositionally biased region" description="Low complexity" evidence="1">
    <location>
        <begin position="1161"/>
        <end position="1193"/>
    </location>
</feature>
<feature type="region of interest" description="Disordered" evidence="1">
    <location>
        <begin position="888"/>
        <end position="925"/>
    </location>
</feature>
<feature type="compositionally biased region" description="Low complexity" evidence="1">
    <location>
        <begin position="698"/>
        <end position="717"/>
    </location>
</feature>
<dbReference type="Ensembl" id="ENSSOCT00000001327.1">
    <property type="protein sequence ID" value="ENSSOCP00000001294.1"/>
    <property type="gene ID" value="ENSSOCG00000001023.1"/>
</dbReference>
<evidence type="ECO:0000256" key="1">
    <source>
        <dbReference type="SAM" id="MobiDB-lite"/>
    </source>
</evidence>
<feature type="compositionally biased region" description="Basic and acidic residues" evidence="1">
    <location>
        <begin position="1126"/>
        <end position="1142"/>
    </location>
</feature>
<name>A0A8D0EJ52_STROC</name>
<organism evidence="3 4">
    <name type="scientific">Strix occidentalis caurina</name>
    <name type="common">northern spotted owl</name>
    <dbReference type="NCBI Taxonomy" id="311401"/>
    <lineage>
        <taxon>Eukaryota</taxon>
        <taxon>Metazoa</taxon>
        <taxon>Chordata</taxon>
        <taxon>Craniata</taxon>
        <taxon>Vertebrata</taxon>
        <taxon>Euteleostomi</taxon>
        <taxon>Archelosauria</taxon>
        <taxon>Archosauria</taxon>
        <taxon>Dinosauria</taxon>
        <taxon>Saurischia</taxon>
        <taxon>Theropoda</taxon>
        <taxon>Coelurosauria</taxon>
        <taxon>Aves</taxon>
        <taxon>Neognathae</taxon>
        <taxon>Neoaves</taxon>
        <taxon>Telluraves</taxon>
        <taxon>Strigiformes</taxon>
        <taxon>Strigidae</taxon>
        <taxon>Strix</taxon>
    </lineage>
</organism>
<feature type="compositionally biased region" description="Basic and acidic residues" evidence="1">
    <location>
        <begin position="1"/>
        <end position="12"/>
    </location>
</feature>
<dbReference type="Pfam" id="PF15232">
    <property type="entry name" value="DUF4585"/>
    <property type="match status" value="1"/>
</dbReference>
<dbReference type="InterPro" id="IPR027838">
    <property type="entry name" value="DUF4585"/>
</dbReference>
<proteinExistence type="predicted"/>
<feature type="region of interest" description="Disordered" evidence="1">
    <location>
        <begin position="952"/>
        <end position="998"/>
    </location>
</feature>
<feature type="region of interest" description="Disordered" evidence="1">
    <location>
        <begin position="303"/>
        <end position="384"/>
    </location>
</feature>
<reference evidence="3" key="1">
    <citation type="submission" date="2025-08" db="UniProtKB">
        <authorList>
            <consortium name="Ensembl"/>
        </authorList>
    </citation>
    <scope>IDENTIFICATION</scope>
</reference>
<feature type="compositionally biased region" description="Basic and acidic residues" evidence="1">
    <location>
        <begin position="777"/>
        <end position="791"/>
    </location>
</feature>
<feature type="domain" description="DUF4585" evidence="2">
    <location>
        <begin position="1192"/>
        <end position="1262"/>
    </location>
</feature>
<evidence type="ECO:0000313" key="3">
    <source>
        <dbReference type="Ensembl" id="ENSSOCP00000001294.1"/>
    </source>
</evidence>
<feature type="region of interest" description="Disordered" evidence="1">
    <location>
        <begin position="631"/>
        <end position="653"/>
    </location>
</feature>
<keyword evidence="4" id="KW-1185">Reference proteome</keyword>
<dbReference type="GO" id="GO:0070886">
    <property type="term" value="P:positive regulation of calcineurin-NFAT signaling cascade"/>
    <property type="evidence" value="ECO:0007669"/>
    <property type="project" value="TreeGrafter"/>
</dbReference>
<protein>
    <submittedName>
        <fullName evidence="3">Chromosome 10 open reading frame 71</fullName>
    </submittedName>
</protein>
<dbReference type="GO" id="GO:0030018">
    <property type="term" value="C:Z disc"/>
    <property type="evidence" value="ECO:0007669"/>
    <property type="project" value="TreeGrafter"/>
</dbReference>
<feature type="region of interest" description="Disordered" evidence="1">
    <location>
        <begin position="1082"/>
        <end position="1206"/>
    </location>
</feature>
<feature type="compositionally biased region" description="Basic and acidic residues" evidence="1">
    <location>
        <begin position="724"/>
        <end position="745"/>
    </location>
</feature>
<dbReference type="InterPro" id="IPR052303">
    <property type="entry name" value="CEFIP"/>
</dbReference>
<dbReference type="PANTHER" id="PTHR33775:SF2">
    <property type="entry name" value="CARDIAC-ENRICHED FHL2-INTERACTING PROTEIN"/>
    <property type="match status" value="1"/>
</dbReference>
<feature type="compositionally biased region" description="Polar residues" evidence="1">
    <location>
        <begin position="973"/>
        <end position="998"/>
    </location>
</feature>
<sequence>MQGNKKHTEGHSDSSSIGSLLDDTDREVSSLTDRAFKSLCVAELEDSYNEPDLAISPDFALQFSAKFHPGTLNHAIKKSNVCNKLTARNNEHTIWASTFQQLPKCVPEEKRIAKNNTFATERKNLNLPVPGPRNSKHVSKVSSLIKTFDKTADQGSGGSLIAIKQPIKNSFQKWKLSRGNDMAWWDDTDILSIQKELSEFSEASQGSHCLSGKHEPQKRSNKIDLSYCGSDGYYPVLIEMSKVAKSNFSRSSKKALKNRSVKVNEPAKRGNFLHSENSAFESWNIHHKKLTEKDKFVDIKMKKEGSSSASVSPQSTSYRMVSPSAMSQAPNPSPPRPLATLTEGEAVGPQLGNTCPPWRRQRATKEAAEKRQTSKEKFTASNETCSLSKKATGAKPDMDVTPLAKQVNSPGSISPSFNITELLTPIIPPKQEMDAVESELIPLTPPPTESTASRDHEGSAFGDYTSRDSYKSKASSLLFNLKDVRKRVKSIYTPSPLLRALEEKNKARENIQESTKMNATLSTLQEKSSKNIAEEDESSDITSILSGSVHRKDNKADLTGHFTDNYLTLSSPRTTADLLFYQTGDNLQQDNSKHKDLVKNTRDNENLPLFRHESSEPDLRKHVQYPALKPFSRDNAAGQPMQSPSVQGEENERQAAIQNENFTFKTLPNQHSPAENVPHSDTQTNVVVLGHEAQGKRSTSSSEQSFVSTVEQPLQEEPFPPESQRTKSEVGADSNKSHKERGKEVGEDELEYYACIISGTGAAEKREGKVTGNEQRSLMKEKLSREKREETNSMDSSSDGMREMSIPRSEEPQTPPSSSSTKPSLFMIKDNTFRSPQVIRAVKLPLFRSFSLDDTVSSSYKEMESRLMPPTEHKKQHQNMLHAQEVGWLASRRRGQQNVRDGTTDRGKEASEPGSASTALDPSLLEDRESFSLGKLMEEDGETCALLNKVEKKNEESVCRRKEKPQTRKTRHSLTQPNLGLESDQAQNNPSYPTERNTNYFKNRHLSNRRGGSCAKKIITRETTSPVTDFISEDHTYSPVSHEALEDILHTEGAPVLLDSHVSDMSSEEILDLARRNLLSDSGGEAERLEPRGLGERAAGKPPAVPPKTEKALRRAKKLASRRKKMQEQQKKHQTEHTDTVGRKPSHSGQTLASPSRLGYSHLHPAPHSTSTPTETSTGRPSGTSAVSPSSSSTQRKLLQDPDSGQYYVVDLPAEVNLKTFYDPETGKYVQVSVPSSEGNLDQPPSSEIMNSPYVSYPRVLPLPASSVAVLKSPSQLSEPTGLMPAVPEPAELPEDGQQDHRYSEAVDTQPYIEPTSYSYSQDTEETQVRVGKDMSPTPNTDIVSLTDLDDFAAEGVS</sequence>
<feature type="region of interest" description="Disordered" evidence="1">
    <location>
        <begin position="520"/>
        <end position="540"/>
    </location>
</feature>
<accession>A0A8D0EJ52</accession>
<feature type="compositionally biased region" description="Acidic residues" evidence="1">
    <location>
        <begin position="1348"/>
        <end position="1358"/>
    </location>
</feature>
<evidence type="ECO:0000313" key="4">
    <source>
        <dbReference type="Proteomes" id="UP000694551"/>
    </source>
</evidence>
<feature type="compositionally biased region" description="Basic and acidic residues" evidence="1">
    <location>
        <begin position="363"/>
        <end position="378"/>
    </location>
</feature>
<feature type="region of interest" description="Disordered" evidence="1">
    <location>
        <begin position="1276"/>
        <end position="1358"/>
    </location>
</feature>
<dbReference type="PANTHER" id="PTHR33775">
    <property type="entry name" value="CARDIAC-ENRICHED FHL2-INTERACTING PROTEIN-RELATED"/>
    <property type="match status" value="1"/>
</dbReference>
<feature type="compositionally biased region" description="Basic and acidic residues" evidence="1">
    <location>
        <begin position="902"/>
        <end position="911"/>
    </location>
</feature>
<feature type="region of interest" description="Disordered" evidence="1">
    <location>
        <begin position="444"/>
        <end position="466"/>
    </location>
</feature>
<feature type="compositionally biased region" description="Basic and acidic residues" evidence="1">
    <location>
        <begin position="952"/>
        <end position="966"/>
    </location>
</feature>
<evidence type="ECO:0000259" key="2">
    <source>
        <dbReference type="Pfam" id="PF15232"/>
    </source>
</evidence>
<feature type="compositionally biased region" description="Basic residues" evidence="1">
    <location>
        <begin position="1114"/>
        <end position="1125"/>
    </location>
</feature>
<feature type="region of interest" description="Disordered" evidence="1">
    <location>
        <begin position="1"/>
        <end position="23"/>
    </location>
</feature>
<feature type="compositionally biased region" description="Basic and acidic residues" evidence="1">
    <location>
        <begin position="1085"/>
        <end position="1099"/>
    </location>
</feature>
<feature type="region of interest" description="Disordered" evidence="1">
    <location>
        <begin position="693"/>
        <end position="829"/>
    </location>
</feature>
<dbReference type="Proteomes" id="UP000694551">
    <property type="component" value="Unplaced"/>
</dbReference>
<feature type="compositionally biased region" description="Low complexity" evidence="1">
    <location>
        <begin position="306"/>
        <end position="317"/>
    </location>
</feature>
<reference evidence="3" key="2">
    <citation type="submission" date="2025-09" db="UniProtKB">
        <authorList>
            <consortium name="Ensembl"/>
        </authorList>
    </citation>
    <scope>IDENTIFICATION</scope>
</reference>